<dbReference type="SMART" id="SM01359">
    <property type="entry name" value="A2M_N_2"/>
    <property type="match status" value="1"/>
</dbReference>
<dbReference type="InterPro" id="IPR041555">
    <property type="entry name" value="MG3"/>
</dbReference>
<reference evidence="12 13" key="1">
    <citation type="submission" date="2019-04" db="EMBL/GenBank/DDBJ databases">
        <title>Chromosome genome assembly for Takifugu flavidus.</title>
        <authorList>
            <person name="Xiao S."/>
        </authorList>
    </citation>
    <scope>NUCLEOTIDE SEQUENCE [LARGE SCALE GENOMIC DNA]</scope>
    <source>
        <strain evidence="12">HTHZ2018</strain>
        <tissue evidence="12">Muscle</tissue>
    </source>
</reference>
<dbReference type="InterPro" id="IPR050473">
    <property type="entry name" value="A2M/Complement_sys"/>
</dbReference>
<comment type="caution">
    <text evidence="12">The sequence shown here is derived from an EMBL/GenBank/DDBJ whole genome shotgun (WGS) entry which is preliminary data.</text>
</comment>
<dbReference type="InterPro" id="IPR002890">
    <property type="entry name" value="MG2"/>
</dbReference>
<dbReference type="Pfam" id="PF07703">
    <property type="entry name" value="A2M_BRD"/>
    <property type="match status" value="1"/>
</dbReference>
<evidence type="ECO:0000256" key="2">
    <source>
        <dbReference type="ARBA" id="ARBA00022690"/>
    </source>
</evidence>
<dbReference type="InterPro" id="IPR047565">
    <property type="entry name" value="Alpha-macroglob_thiol-ester_cl"/>
</dbReference>
<dbReference type="Pfam" id="PF17791">
    <property type="entry name" value="MG3"/>
    <property type="match status" value="1"/>
</dbReference>
<dbReference type="Pfam" id="PF07678">
    <property type="entry name" value="TED_complement"/>
    <property type="match status" value="1"/>
</dbReference>
<dbReference type="FunFam" id="1.50.10.20:FF:000001">
    <property type="entry name" value="CD109 isoform 1"/>
    <property type="match status" value="1"/>
</dbReference>
<dbReference type="InterPro" id="IPR019742">
    <property type="entry name" value="MacrogloblnA2_CS"/>
</dbReference>
<dbReference type="Gene3D" id="6.20.50.160">
    <property type="match status" value="1"/>
</dbReference>
<keyword evidence="6" id="KW-1015">Disulfide bond</keyword>
<dbReference type="Gene3D" id="2.60.40.1930">
    <property type="match status" value="3"/>
</dbReference>
<sequence length="1366" mass="150993">MTSVQLWRLLGFMAITSTRSITHSHNHQPCYLLLAPRSLHPGAHTSISVTILSSSPHLVSADIIHGDQKVAMNSTTIKGGSTQLLTLPPIQQSEFSHRIPYYLNVRGYIDNAEVFSNKTELHFDPKCVSTFIQMDKPSYCPGQAVRIRVVSIKLDGKPNNGSVDIAVRDPRGNLLRQWLDVEGVHGVVSKEFQLSENPPVGPWSVTANVAGVWTENHFTVAKYVLPEFNVKIEVPKRVHRNDVLKGSVHAKYLYGEAVRGHVNVTFIYHLHGREDAFYEHMQIDGMADFMFDIPAHRHMEKSHLGMAFYDGYTDDEAVTVVVHVTEHLTGFTCNSVTTVSVARFRYEICFESYTKILRPALNFVATAYFEDSHNSLQLYRTYSSPSHSYLQIQKPPTPVQVGSPVTLHIESNFPVSEIHYLVKAKDQVVSAGTSTANVSLVPEFSWAPLACILVYCVHPSGEIVNDVMQLPITQTFNKVSLSWSDTEVEPGEDVALRVTAAEPASLVAVLVVDKATKREGSHHDINKDSVLQEMAHYGLSSLEAYFGFRMGDPYSVFKICDLVVLTDATLHAQNHRPTLEVLPEDGRVHKEEGNGMEEDENIWGHVQETWIWTDVNTGDSVSSAIQAIVPDRLTTWVATAFVMSENLGLGFGEAPVELRVFKDFFLSLNLPASVIRGEELLLEVVLFNYLPHDVEVTVIVAESDAFHFVFPDHNGLTAPIVNRVFVESQGGASVHIPIRPLVLGEIPISVKAMTPTASDSVRRTVTVKAEGLEQFFSTSLLLEVSSSQPSLSRHVTFNFPADFVMGSDRVSVTVVGDILGPSINGLEDLIRMPHGCGEQNMINFAPNVYVLQYLNATGTADAETTARAIAYMTSGYERELTYQRADGSFSAFGNNDAAGSTWLSAFVLRCFLQARPFISIEANVLETVAAWLIFQQGVDGRFEEHGRVIHTELQGGLDGPVSLTAYVYIALMEDQNISGQYGAQVTEALMFLETRLALGITSNYSLSLVAYALALAGSSSAETALQELIGRAELKDGVPTWSSPNAGASSSWQPRSADIEMTAYVLLTQHKLGRIAEGVKLMKWLSQQRNDRGGFRGTQDTVVALQALATWAALSQSHDIDLTVRVDTDEAAAVAVFYIDHNNYLLHQSRQIEAEEGLHLQVTAEGRGLALFQLNVFYNVWSHGLMRKRRDTHEAEAFHLNVKLFDLDSHAAHLFICSSLVKGLSLNATGMALMEVGLLSGFVLSPDGIQTNDIVKKVETMPGKVIVYLDSVTTEEMCLTLPLIVENKVARVQEASVIIYDYYETSRRTTQTYNSDWRKELTSSDLCSELEDDCTGSIFDDAAALSRHGILLSCLWPALFLVFFSC</sequence>
<dbReference type="Pfam" id="PF07677">
    <property type="entry name" value="A2M_recep"/>
    <property type="match status" value="1"/>
</dbReference>
<dbReference type="Gene3D" id="2.60.120.1540">
    <property type="match status" value="1"/>
</dbReference>
<dbReference type="Pfam" id="PF00207">
    <property type="entry name" value="A2M"/>
    <property type="match status" value="1"/>
</dbReference>
<dbReference type="InterPro" id="IPR001599">
    <property type="entry name" value="Macroglobln_a2"/>
</dbReference>
<dbReference type="Gene3D" id="2.60.40.1940">
    <property type="match status" value="1"/>
</dbReference>
<keyword evidence="5" id="KW-0882">Thioester bond</keyword>
<dbReference type="Gene3D" id="2.20.130.20">
    <property type="match status" value="1"/>
</dbReference>
<dbReference type="EMBL" id="RHFK02000011">
    <property type="protein sequence ID" value="TWW68462.1"/>
    <property type="molecule type" value="Genomic_DNA"/>
</dbReference>
<dbReference type="InterPro" id="IPR013783">
    <property type="entry name" value="Ig-like_fold"/>
</dbReference>
<dbReference type="InterPro" id="IPR011626">
    <property type="entry name" value="Alpha-macroglobulin_TED"/>
</dbReference>
<evidence type="ECO:0000256" key="7">
    <source>
        <dbReference type="ARBA" id="ARBA00023180"/>
    </source>
</evidence>
<dbReference type="InterPro" id="IPR041813">
    <property type="entry name" value="A2M_TED"/>
</dbReference>
<feature type="signal peptide" evidence="8">
    <location>
        <begin position="1"/>
        <end position="20"/>
    </location>
</feature>
<dbReference type="PANTHER" id="PTHR11412">
    <property type="entry name" value="MACROGLOBULIN / COMPLEMENT"/>
    <property type="match status" value="1"/>
</dbReference>
<dbReference type="InterPro" id="IPR011625">
    <property type="entry name" value="A2M_N_BRD"/>
</dbReference>
<dbReference type="SMART" id="SM01361">
    <property type="entry name" value="A2M_recep"/>
    <property type="match status" value="1"/>
</dbReference>
<proteinExistence type="inferred from homology"/>
<feature type="domain" description="Alpha-macroglobulin receptor-binding" evidence="11">
    <location>
        <begin position="1229"/>
        <end position="1313"/>
    </location>
</feature>
<dbReference type="GO" id="GO:0004867">
    <property type="term" value="F:serine-type endopeptidase inhibitor activity"/>
    <property type="evidence" value="ECO:0007669"/>
    <property type="project" value="UniProtKB-KW"/>
</dbReference>
<accession>A0A5C6NLK1</accession>
<protein>
    <submittedName>
        <fullName evidence="12">Domain-containing protein 7</fullName>
    </submittedName>
</protein>
<dbReference type="CDD" id="cd02897">
    <property type="entry name" value="A2M_2"/>
    <property type="match status" value="1"/>
</dbReference>
<dbReference type="SUPFAM" id="SSF48239">
    <property type="entry name" value="Terpenoid cyclases/Protein prenyltransferases"/>
    <property type="match status" value="1"/>
</dbReference>
<dbReference type="PANTHER" id="PTHR11412:SF136">
    <property type="entry name" value="CD109 ANTIGEN"/>
    <property type="match status" value="1"/>
</dbReference>
<dbReference type="SMART" id="SM01419">
    <property type="entry name" value="Thiol-ester_cl"/>
    <property type="match status" value="1"/>
</dbReference>
<dbReference type="InterPro" id="IPR036595">
    <property type="entry name" value="A-macroglobulin_rcpt-bd_sf"/>
</dbReference>
<name>A0A5C6NLK1_9TELE</name>
<evidence type="ECO:0000256" key="5">
    <source>
        <dbReference type="ARBA" id="ARBA00022966"/>
    </source>
</evidence>
<keyword evidence="7" id="KW-0325">Glycoprotein</keyword>
<keyword evidence="4" id="KW-0722">Serine protease inhibitor</keyword>
<feature type="domain" description="Alpha-2-macroglobulin bait region" evidence="9">
    <location>
        <begin position="390"/>
        <end position="519"/>
    </location>
</feature>
<dbReference type="SUPFAM" id="SSF49410">
    <property type="entry name" value="Alpha-macroglobulin receptor domain"/>
    <property type="match status" value="1"/>
</dbReference>
<dbReference type="Gene3D" id="2.60.40.690">
    <property type="entry name" value="Alpha-macroglobulin, receptor-binding domain"/>
    <property type="match status" value="1"/>
</dbReference>
<feature type="chain" id="PRO_5022743174" evidence="8">
    <location>
        <begin position="21"/>
        <end position="1366"/>
    </location>
</feature>
<comment type="similarity">
    <text evidence="1">Belongs to the protease inhibitor I39 (alpha-2-macroglobulin) family.</text>
</comment>
<feature type="domain" description="Alpha-2-macroglobulin" evidence="10">
    <location>
        <begin position="609"/>
        <end position="700"/>
    </location>
</feature>
<keyword evidence="2" id="KW-0646">Protease inhibitor</keyword>
<evidence type="ECO:0000259" key="9">
    <source>
        <dbReference type="SMART" id="SM01359"/>
    </source>
</evidence>
<keyword evidence="3 8" id="KW-0732">Signal</keyword>
<evidence type="ECO:0000256" key="6">
    <source>
        <dbReference type="ARBA" id="ARBA00023157"/>
    </source>
</evidence>
<organism evidence="12 13">
    <name type="scientific">Takifugu flavidus</name>
    <name type="common">sansaifugu</name>
    <dbReference type="NCBI Taxonomy" id="433684"/>
    <lineage>
        <taxon>Eukaryota</taxon>
        <taxon>Metazoa</taxon>
        <taxon>Chordata</taxon>
        <taxon>Craniata</taxon>
        <taxon>Vertebrata</taxon>
        <taxon>Euteleostomi</taxon>
        <taxon>Actinopterygii</taxon>
        <taxon>Neopterygii</taxon>
        <taxon>Teleostei</taxon>
        <taxon>Neoteleostei</taxon>
        <taxon>Acanthomorphata</taxon>
        <taxon>Eupercaria</taxon>
        <taxon>Tetraodontiformes</taxon>
        <taxon>Tetradontoidea</taxon>
        <taxon>Tetraodontidae</taxon>
        <taxon>Takifugu</taxon>
    </lineage>
</organism>
<evidence type="ECO:0000256" key="4">
    <source>
        <dbReference type="ARBA" id="ARBA00022900"/>
    </source>
</evidence>
<dbReference type="Gene3D" id="1.50.10.20">
    <property type="match status" value="1"/>
</dbReference>
<evidence type="ECO:0000256" key="3">
    <source>
        <dbReference type="ARBA" id="ARBA00022729"/>
    </source>
</evidence>
<evidence type="ECO:0000256" key="1">
    <source>
        <dbReference type="ARBA" id="ARBA00010952"/>
    </source>
</evidence>
<evidence type="ECO:0000256" key="8">
    <source>
        <dbReference type="SAM" id="SignalP"/>
    </source>
</evidence>
<gene>
    <name evidence="12" type="ORF">D4764_19G0002600</name>
</gene>
<keyword evidence="13" id="KW-1185">Reference proteome</keyword>
<dbReference type="InterPro" id="IPR009048">
    <property type="entry name" value="A-macroglobulin_rcpt-bd"/>
</dbReference>
<dbReference type="FunFam" id="2.60.40.1930:FF:000001">
    <property type="entry name" value="CD109 isoform 3"/>
    <property type="match status" value="1"/>
</dbReference>
<dbReference type="Gene3D" id="2.60.40.10">
    <property type="entry name" value="Immunoglobulins"/>
    <property type="match status" value="2"/>
</dbReference>
<evidence type="ECO:0000313" key="13">
    <source>
        <dbReference type="Proteomes" id="UP000324091"/>
    </source>
</evidence>
<dbReference type="GO" id="GO:0005615">
    <property type="term" value="C:extracellular space"/>
    <property type="evidence" value="ECO:0007669"/>
    <property type="project" value="InterPro"/>
</dbReference>
<dbReference type="Pfam" id="PF01835">
    <property type="entry name" value="MG2"/>
    <property type="match status" value="1"/>
</dbReference>
<evidence type="ECO:0000259" key="11">
    <source>
        <dbReference type="SMART" id="SM01361"/>
    </source>
</evidence>
<dbReference type="Proteomes" id="UP000324091">
    <property type="component" value="Chromosome 19"/>
</dbReference>
<dbReference type="SMART" id="SM01360">
    <property type="entry name" value="A2M"/>
    <property type="match status" value="1"/>
</dbReference>
<evidence type="ECO:0000313" key="12">
    <source>
        <dbReference type="EMBL" id="TWW68462.1"/>
    </source>
</evidence>
<evidence type="ECO:0000259" key="10">
    <source>
        <dbReference type="SMART" id="SM01360"/>
    </source>
</evidence>
<dbReference type="InterPro" id="IPR008930">
    <property type="entry name" value="Terpenoid_cyclase/PrenylTrfase"/>
</dbReference>
<dbReference type="PROSITE" id="PS00477">
    <property type="entry name" value="ALPHA_2_MACROGLOBULIN"/>
    <property type="match status" value="1"/>
</dbReference>